<reference evidence="2" key="1">
    <citation type="submission" date="2016-11" db="UniProtKB">
        <authorList>
            <consortium name="WormBaseParasite"/>
        </authorList>
    </citation>
    <scope>IDENTIFICATION</scope>
</reference>
<name>A0A1I7WH77_HETBA</name>
<keyword evidence="1" id="KW-1185">Reference proteome</keyword>
<protein>
    <submittedName>
        <fullName evidence="2">Uncharacterized protein</fullName>
    </submittedName>
</protein>
<evidence type="ECO:0000313" key="2">
    <source>
        <dbReference type="WBParaSite" id="Hba_04343"/>
    </source>
</evidence>
<evidence type="ECO:0000313" key="1">
    <source>
        <dbReference type="Proteomes" id="UP000095283"/>
    </source>
</evidence>
<accession>A0A1I7WH77</accession>
<proteinExistence type="predicted"/>
<dbReference type="Proteomes" id="UP000095283">
    <property type="component" value="Unplaced"/>
</dbReference>
<dbReference type="WBParaSite" id="Hba_04343">
    <property type="protein sequence ID" value="Hba_04343"/>
    <property type="gene ID" value="Hba_04343"/>
</dbReference>
<sequence>MVVDTIVYLNNTSADTEKKPMFYILKTCASKLESFFVSSTGDAVVT</sequence>
<dbReference type="AlphaFoldDB" id="A0A1I7WH77"/>
<organism evidence="1 2">
    <name type="scientific">Heterorhabditis bacteriophora</name>
    <name type="common">Entomopathogenic nematode worm</name>
    <dbReference type="NCBI Taxonomy" id="37862"/>
    <lineage>
        <taxon>Eukaryota</taxon>
        <taxon>Metazoa</taxon>
        <taxon>Ecdysozoa</taxon>
        <taxon>Nematoda</taxon>
        <taxon>Chromadorea</taxon>
        <taxon>Rhabditida</taxon>
        <taxon>Rhabditina</taxon>
        <taxon>Rhabditomorpha</taxon>
        <taxon>Strongyloidea</taxon>
        <taxon>Heterorhabditidae</taxon>
        <taxon>Heterorhabditis</taxon>
    </lineage>
</organism>